<evidence type="ECO:0000256" key="3">
    <source>
        <dbReference type="PROSITE-ProRule" id="PRU00497"/>
    </source>
</evidence>
<organism evidence="4 5">
    <name type="scientific">Euphydryas editha</name>
    <name type="common">Edith's checkerspot</name>
    <dbReference type="NCBI Taxonomy" id="104508"/>
    <lineage>
        <taxon>Eukaryota</taxon>
        <taxon>Metazoa</taxon>
        <taxon>Ecdysozoa</taxon>
        <taxon>Arthropoda</taxon>
        <taxon>Hexapoda</taxon>
        <taxon>Insecta</taxon>
        <taxon>Pterygota</taxon>
        <taxon>Neoptera</taxon>
        <taxon>Endopterygota</taxon>
        <taxon>Lepidoptera</taxon>
        <taxon>Glossata</taxon>
        <taxon>Ditrysia</taxon>
        <taxon>Papilionoidea</taxon>
        <taxon>Nymphalidae</taxon>
        <taxon>Nymphalinae</taxon>
        <taxon>Euphydryas</taxon>
    </lineage>
</organism>
<dbReference type="PROSITE" id="PS00233">
    <property type="entry name" value="CHIT_BIND_RR_1"/>
    <property type="match status" value="1"/>
</dbReference>
<evidence type="ECO:0008006" key="6">
    <source>
        <dbReference type="Google" id="ProtNLM"/>
    </source>
</evidence>
<gene>
    <name evidence="4" type="ORF">EEDITHA_LOCUS11762</name>
</gene>
<dbReference type="PROSITE" id="PS51155">
    <property type="entry name" value="CHIT_BIND_RR_2"/>
    <property type="match status" value="1"/>
</dbReference>
<name>A0AAU9UCA7_EUPED</name>
<keyword evidence="2" id="KW-0732">Signal</keyword>
<dbReference type="GO" id="GO:0008010">
    <property type="term" value="F:structural constituent of chitin-based larval cuticle"/>
    <property type="evidence" value="ECO:0007669"/>
    <property type="project" value="TreeGrafter"/>
</dbReference>
<dbReference type="InterPro" id="IPR050468">
    <property type="entry name" value="Cuticle_Struct_Prot"/>
</dbReference>
<comment type="caution">
    <text evidence="4">The sequence shown here is derived from an EMBL/GenBank/DDBJ whole genome shotgun (WGS) entry which is preliminary data.</text>
</comment>
<evidence type="ECO:0000313" key="4">
    <source>
        <dbReference type="EMBL" id="CAH2096419.1"/>
    </source>
</evidence>
<accession>A0AAU9UCA7</accession>
<proteinExistence type="predicted"/>
<sequence>MTYYYIVNFSVLLESNLSKVENINNMVRLKLDQLRQPTSEMKFLVALAVAVACATADVSHILKSTEYTAPILKYNYDSHPEGHFEYNYETGNGIVVHSDGTVKNPNTENAALEIKGSVKYTAPDGTPVNFEYVANEGGFQPVGSHIPVGPAIPEHVLRGLKYIADHPPPVERIVKKI</sequence>
<dbReference type="AlphaFoldDB" id="A0AAU9UCA7"/>
<keyword evidence="5" id="KW-1185">Reference proteome</keyword>
<dbReference type="EMBL" id="CAKOGL010000016">
    <property type="protein sequence ID" value="CAH2096419.1"/>
    <property type="molecule type" value="Genomic_DNA"/>
</dbReference>
<evidence type="ECO:0000313" key="5">
    <source>
        <dbReference type="Proteomes" id="UP001153954"/>
    </source>
</evidence>
<dbReference type="InterPro" id="IPR000618">
    <property type="entry name" value="Insect_cuticle"/>
</dbReference>
<keyword evidence="1 3" id="KW-0193">Cuticle</keyword>
<dbReference type="PANTHER" id="PTHR10380">
    <property type="entry name" value="CUTICLE PROTEIN"/>
    <property type="match status" value="1"/>
</dbReference>
<dbReference type="PANTHER" id="PTHR10380:SF173">
    <property type="entry name" value="CUTICULAR PROTEIN 47EF, ISOFORM C-RELATED"/>
    <property type="match status" value="1"/>
</dbReference>
<dbReference type="GO" id="GO:0062129">
    <property type="term" value="C:chitin-based extracellular matrix"/>
    <property type="evidence" value="ECO:0007669"/>
    <property type="project" value="TreeGrafter"/>
</dbReference>
<evidence type="ECO:0000256" key="1">
    <source>
        <dbReference type="ARBA" id="ARBA00022460"/>
    </source>
</evidence>
<dbReference type="InterPro" id="IPR031311">
    <property type="entry name" value="CHIT_BIND_RR_consensus"/>
</dbReference>
<protein>
    <recommendedName>
        <fullName evidence="6">Larval cuticle protein LCP-17</fullName>
    </recommendedName>
</protein>
<dbReference type="Pfam" id="PF00379">
    <property type="entry name" value="Chitin_bind_4"/>
    <property type="match status" value="1"/>
</dbReference>
<reference evidence="4" key="1">
    <citation type="submission" date="2022-03" db="EMBL/GenBank/DDBJ databases">
        <authorList>
            <person name="Tunstrom K."/>
        </authorList>
    </citation>
    <scope>NUCLEOTIDE SEQUENCE</scope>
</reference>
<dbReference type="PRINTS" id="PR00947">
    <property type="entry name" value="CUTICLE"/>
</dbReference>
<evidence type="ECO:0000256" key="2">
    <source>
        <dbReference type="ARBA" id="ARBA00022729"/>
    </source>
</evidence>
<dbReference type="Proteomes" id="UP001153954">
    <property type="component" value="Unassembled WGS sequence"/>
</dbReference>